<evidence type="ECO:0000313" key="6">
    <source>
        <dbReference type="EMBL" id="GIG35186.1"/>
    </source>
</evidence>
<evidence type="ECO:0000259" key="5">
    <source>
        <dbReference type="PROSITE" id="PS50893"/>
    </source>
</evidence>
<dbReference type="EMBL" id="BONO01000003">
    <property type="protein sequence ID" value="GIG35186.1"/>
    <property type="molecule type" value="Genomic_DNA"/>
</dbReference>
<evidence type="ECO:0000256" key="2">
    <source>
        <dbReference type="ARBA" id="ARBA00022448"/>
    </source>
</evidence>
<dbReference type="InterPro" id="IPR003593">
    <property type="entry name" value="AAA+_ATPase"/>
</dbReference>
<evidence type="ECO:0000256" key="3">
    <source>
        <dbReference type="ARBA" id="ARBA00022741"/>
    </source>
</evidence>
<dbReference type="InterPro" id="IPR027417">
    <property type="entry name" value="P-loop_NTPase"/>
</dbReference>
<keyword evidence="7" id="KW-1185">Reference proteome</keyword>
<evidence type="ECO:0000256" key="4">
    <source>
        <dbReference type="ARBA" id="ARBA00022840"/>
    </source>
</evidence>
<dbReference type="PANTHER" id="PTHR43335:SF4">
    <property type="entry name" value="ABC TRANSPORTER, ATP-BINDING PROTEIN"/>
    <property type="match status" value="1"/>
</dbReference>
<dbReference type="InterPro" id="IPR017871">
    <property type="entry name" value="ABC_transporter-like_CS"/>
</dbReference>
<evidence type="ECO:0000256" key="1">
    <source>
        <dbReference type="ARBA" id="ARBA00005417"/>
    </source>
</evidence>
<dbReference type="RefSeq" id="WP_203667234.1">
    <property type="nucleotide sequence ID" value="NZ_BONO01000003.1"/>
</dbReference>
<gene>
    <name evidence="6" type="ORF">Cpa01nite_05670</name>
</gene>
<dbReference type="SMART" id="SM00382">
    <property type="entry name" value="AAA"/>
    <property type="match status" value="1"/>
</dbReference>
<dbReference type="SUPFAM" id="SSF52540">
    <property type="entry name" value="P-loop containing nucleoside triphosphate hydrolases"/>
    <property type="match status" value="1"/>
</dbReference>
<name>A0A919U2I0_9CELL</name>
<dbReference type="PROSITE" id="PS50893">
    <property type="entry name" value="ABC_TRANSPORTER_2"/>
    <property type="match status" value="1"/>
</dbReference>
<dbReference type="Pfam" id="PF00005">
    <property type="entry name" value="ABC_tran"/>
    <property type="match status" value="1"/>
</dbReference>
<reference evidence="6" key="1">
    <citation type="submission" date="2021-01" db="EMBL/GenBank/DDBJ databases">
        <title>Whole genome shotgun sequence of Cellulomonas pakistanensis NBRC 110800.</title>
        <authorList>
            <person name="Komaki H."/>
            <person name="Tamura T."/>
        </authorList>
    </citation>
    <scope>NUCLEOTIDE SEQUENCE</scope>
    <source>
        <strain evidence="6">NBRC 110800</strain>
    </source>
</reference>
<keyword evidence="4 6" id="KW-0067">ATP-binding</keyword>
<accession>A0A919U2I0</accession>
<keyword evidence="2" id="KW-0813">Transport</keyword>
<sequence>MTSTHDADGDLAVRTAGLTKRFRSGQVAVDGLDLAVPRGAVYGFLGPNGSGKTTTIRMLLGLAHPTAGRAWLLGSPMPDAAARVLPRVGALVEGPAFHPYLSGRANLARLDAGDATADPRTSRRRADAALDRVGLSAAATKPYRQYSLGMKQRLGLAAALLQPRDLLVLDEPTNGLDPQGTREVRHLVRELADGGATVLVSSHLLAEIEQVCTHVGIMSRGRLLLQGERAALTEREAARLAVTTRAGQADAAAEVLRGLGLADVARDGRALPGGAGTARLTAALGPTPPEKVSAALVHAGVDLVGLEVDRPSLEQVFVELTGEGFDVAR</sequence>
<dbReference type="Proteomes" id="UP000642125">
    <property type="component" value="Unassembled WGS sequence"/>
</dbReference>
<dbReference type="GO" id="GO:0005524">
    <property type="term" value="F:ATP binding"/>
    <property type="evidence" value="ECO:0007669"/>
    <property type="project" value="UniProtKB-KW"/>
</dbReference>
<dbReference type="Gene3D" id="3.40.50.300">
    <property type="entry name" value="P-loop containing nucleotide triphosphate hydrolases"/>
    <property type="match status" value="1"/>
</dbReference>
<protein>
    <submittedName>
        <fullName evidence="6">ABC transporter ATP-binding protein</fullName>
    </submittedName>
</protein>
<evidence type="ECO:0000313" key="7">
    <source>
        <dbReference type="Proteomes" id="UP000642125"/>
    </source>
</evidence>
<dbReference type="InterPro" id="IPR003439">
    <property type="entry name" value="ABC_transporter-like_ATP-bd"/>
</dbReference>
<dbReference type="GO" id="GO:0016887">
    <property type="term" value="F:ATP hydrolysis activity"/>
    <property type="evidence" value="ECO:0007669"/>
    <property type="project" value="InterPro"/>
</dbReference>
<dbReference type="PANTHER" id="PTHR43335">
    <property type="entry name" value="ABC TRANSPORTER, ATP-BINDING PROTEIN"/>
    <property type="match status" value="1"/>
</dbReference>
<organism evidence="6 7">
    <name type="scientific">Cellulomonas pakistanensis</name>
    <dbReference type="NCBI Taxonomy" id="992287"/>
    <lineage>
        <taxon>Bacteria</taxon>
        <taxon>Bacillati</taxon>
        <taxon>Actinomycetota</taxon>
        <taxon>Actinomycetes</taxon>
        <taxon>Micrococcales</taxon>
        <taxon>Cellulomonadaceae</taxon>
        <taxon>Cellulomonas</taxon>
    </lineage>
</organism>
<proteinExistence type="inferred from homology"/>
<feature type="domain" description="ABC transporter" evidence="5">
    <location>
        <begin position="13"/>
        <end position="245"/>
    </location>
</feature>
<dbReference type="PROSITE" id="PS00211">
    <property type="entry name" value="ABC_TRANSPORTER_1"/>
    <property type="match status" value="1"/>
</dbReference>
<comment type="caution">
    <text evidence="6">The sequence shown here is derived from an EMBL/GenBank/DDBJ whole genome shotgun (WGS) entry which is preliminary data.</text>
</comment>
<keyword evidence="3" id="KW-0547">Nucleotide-binding</keyword>
<comment type="similarity">
    <text evidence="1">Belongs to the ABC transporter superfamily.</text>
</comment>
<dbReference type="AlphaFoldDB" id="A0A919U2I0"/>